<dbReference type="InterPro" id="IPR002831">
    <property type="entry name" value="Tscrpt_reg_TrmB_N"/>
</dbReference>
<dbReference type="PANTHER" id="PTHR34293">
    <property type="entry name" value="HTH-TYPE TRANSCRIPTIONAL REGULATOR TRMBL2"/>
    <property type="match status" value="1"/>
</dbReference>
<dbReference type="AlphaFoldDB" id="A0A1G2AR73"/>
<evidence type="ECO:0000259" key="1">
    <source>
        <dbReference type="Pfam" id="PF01978"/>
    </source>
</evidence>
<name>A0A1G2AR73_9BACT</name>
<comment type="caution">
    <text evidence="2">The sequence shown here is derived from an EMBL/GenBank/DDBJ whole genome shotgun (WGS) entry which is preliminary data.</text>
</comment>
<protein>
    <recommendedName>
        <fullName evidence="1">Transcription regulator TrmB N-terminal domain-containing protein</fullName>
    </recommendedName>
</protein>
<dbReference type="Gene3D" id="1.10.10.10">
    <property type="entry name" value="Winged helix-like DNA-binding domain superfamily/Winged helix DNA-binding domain"/>
    <property type="match status" value="1"/>
</dbReference>
<feature type="domain" description="Transcription regulator TrmB N-terminal" evidence="1">
    <location>
        <begin position="4"/>
        <end position="66"/>
    </location>
</feature>
<dbReference type="Proteomes" id="UP000177165">
    <property type="component" value="Unassembled WGS sequence"/>
</dbReference>
<organism evidence="2 3">
    <name type="scientific">Candidatus Kerfeldbacteria bacterium RIFCSPHIGHO2_02_FULL_42_14</name>
    <dbReference type="NCBI Taxonomy" id="1798540"/>
    <lineage>
        <taxon>Bacteria</taxon>
        <taxon>Candidatus Kerfeldiibacteriota</taxon>
    </lineage>
</organism>
<dbReference type="Pfam" id="PF01978">
    <property type="entry name" value="TrmB"/>
    <property type="match status" value="1"/>
</dbReference>
<accession>A0A1G2AR73</accession>
<proteinExistence type="predicted"/>
<evidence type="ECO:0000313" key="3">
    <source>
        <dbReference type="Proteomes" id="UP000177165"/>
    </source>
</evidence>
<dbReference type="STRING" id="1798540.A3B74_00990"/>
<dbReference type="InterPro" id="IPR036390">
    <property type="entry name" value="WH_DNA-bd_sf"/>
</dbReference>
<dbReference type="SUPFAM" id="SSF46785">
    <property type="entry name" value="Winged helix' DNA-binding domain"/>
    <property type="match status" value="1"/>
</dbReference>
<reference evidence="2 3" key="1">
    <citation type="journal article" date="2016" name="Nat. Commun.">
        <title>Thousands of microbial genomes shed light on interconnected biogeochemical processes in an aquifer system.</title>
        <authorList>
            <person name="Anantharaman K."/>
            <person name="Brown C.T."/>
            <person name="Hug L.A."/>
            <person name="Sharon I."/>
            <person name="Castelle C.J."/>
            <person name="Probst A.J."/>
            <person name="Thomas B.C."/>
            <person name="Singh A."/>
            <person name="Wilkins M.J."/>
            <person name="Karaoz U."/>
            <person name="Brodie E.L."/>
            <person name="Williams K.H."/>
            <person name="Hubbard S.S."/>
            <person name="Banfield J.F."/>
        </authorList>
    </citation>
    <scope>NUCLEOTIDE SEQUENCE [LARGE SCALE GENOMIC DNA]</scope>
</reference>
<dbReference type="PANTHER" id="PTHR34293:SF1">
    <property type="entry name" value="HTH-TYPE TRANSCRIPTIONAL REGULATOR TRMBL2"/>
    <property type="match status" value="1"/>
</dbReference>
<evidence type="ECO:0000313" key="2">
    <source>
        <dbReference type="EMBL" id="OGY79401.1"/>
    </source>
</evidence>
<sequence>MNILQEIGLTEREAEIYKLLLKLGESPVSVILKNTGFHPQVVYRVIDNLVKKGLVIESTRRHRKYVQAESPRVLERLEQYRMEKLRIAIPELIELQASSKEAMVRVAKGDAAVRALRQRGIDELKSGATYSIIGGSGDRFYNVMGDRYAEIERKRIKKRITKRLISFEHERAKFAKDPYREHTEFRYLSDDFPIMTSTNIYGNTVAIIIWSSEPIVITIESYEVATSYKEYFQLLWRMAEV</sequence>
<dbReference type="EMBL" id="MHKB01000009">
    <property type="protein sequence ID" value="OGY79401.1"/>
    <property type="molecule type" value="Genomic_DNA"/>
</dbReference>
<gene>
    <name evidence="2" type="ORF">A3B74_00990</name>
</gene>
<dbReference type="InterPro" id="IPR036388">
    <property type="entry name" value="WH-like_DNA-bd_sf"/>
</dbReference>
<dbReference type="InterPro" id="IPR051797">
    <property type="entry name" value="TrmB-like"/>
</dbReference>